<feature type="compositionally biased region" description="Pro residues" evidence="3">
    <location>
        <begin position="1006"/>
        <end position="1015"/>
    </location>
</feature>
<feature type="compositionally biased region" description="Basic and acidic residues" evidence="3">
    <location>
        <begin position="110"/>
        <end position="122"/>
    </location>
</feature>
<feature type="region of interest" description="Disordered" evidence="3">
    <location>
        <begin position="1212"/>
        <end position="1255"/>
    </location>
</feature>
<name>A0A1Y1IPG2_KLENI</name>
<feature type="compositionally biased region" description="Low complexity" evidence="3">
    <location>
        <begin position="737"/>
        <end position="753"/>
    </location>
</feature>
<feature type="compositionally biased region" description="Low complexity" evidence="3">
    <location>
        <begin position="1225"/>
        <end position="1245"/>
    </location>
</feature>
<proteinExistence type="inferred from homology"/>
<keyword evidence="2" id="KW-0175">Coiled coil</keyword>
<feature type="compositionally biased region" description="Low complexity" evidence="3">
    <location>
        <begin position="1123"/>
        <end position="1140"/>
    </location>
</feature>
<dbReference type="InterPro" id="IPR044842">
    <property type="entry name" value="ALKBH9B/ALKBH10B-like"/>
</dbReference>
<dbReference type="EMBL" id="DF237848">
    <property type="protein sequence ID" value="GAQ91992.1"/>
    <property type="molecule type" value="Genomic_DNA"/>
</dbReference>
<feature type="compositionally biased region" description="Acidic residues" evidence="3">
    <location>
        <begin position="360"/>
        <end position="370"/>
    </location>
</feature>
<feature type="region of interest" description="Disordered" evidence="3">
    <location>
        <begin position="1270"/>
        <end position="1383"/>
    </location>
</feature>
<organism evidence="5 6">
    <name type="scientific">Klebsormidium nitens</name>
    <name type="common">Green alga</name>
    <name type="synonym">Ulothrix nitens</name>
    <dbReference type="NCBI Taxonomy" id="105231"/>
    <lineage>
        <taxon>Eukaryota</taxon>
        <taxon>Viridiplantae</taxon>
        <taxon>Streptophyta</taxon>
        <taxon>Klebsormidiophyceae</taxon>
        <taxon>Klebsormidiales</taxon>
        <taxon>Klebsormidiaceae</taxon>
        <taxon>Klebsormidium</taxon>
    </lineage>
</organism>
<evidence type="ECO:0000313" key="6">
    <source>
        <dbReference type="Proteomes" id="UP000054558"/>
    </source>
</evidence>
<dbReference type="OMA" id="RTHLRQM"/>
<feature type="compositionally biased region" description="Basic and acidic residues" evidence="3">
    <location>
        <begin position="1322"/>
        <end position="1340"/>
    </location>
</feature>
<dbReference type="STRING" id="105231.A0A1Y1IPG2"/>
<dbReference type="Gene3D" id="2.60.120.590">
    <property type="entry name" value="Alpha-ketoglutarate-dependent dioxygenase AlkB-like"/>
    <property type="match status" value="1"/>
</dbReference>
<feature type="region of interest" description="Disordered" evidence="3">
    <location>
        <begin position="1002"/>
        <end position="1169"/>
    </location>
</feature>
<evidence type="ECO:0000256" key="3">
    <source>
        <dbReference type="SAM" id="MobiDB-lite"/>
    </source>
</evidence>
<feature type="compositionally biased region" description="Basic and acidic residues" evidence="3">
    <location>
        <begin position="671"/>
        <end position="686"/>
    </location>
</feature>
<evidence type="ECO:0000313" key="5">
    <source>
        <dbReference type="EMBL" id="GAQ91992.1"/>
    </source>
</evidence>
<keyword evidence="6" id="KW-1185">Reference proteome</keyword>
<dbReference type="GO" id="GO:0032451">
    <property type="term" value="F:demethylase activity"/>
    <property type="evidence" value="ECO:0007669"/>
    <property type="project" value="InterPro"/>
</dbReference>
<feature type="compositionally biased region" description="Basic and acidic residues" evidence="3">
    <location>
        <begin position="462"/>
        <end position="478"/>
    </location>
</feature>
<feature type="compositionally biased region" description="Basic and acidic residues" evidence="3">
    <location>
        <begin position="1521"/>
        <end position="1546"/>
    </location>
</feature>
<dbReference type="SUPFAM" id="SSF51197">
    <property type="entry name" value="Clavaminate synthase-like"/>
    <property type="match status" value="1"/>
</dbReference>
<accession>A0A1Y1IPG2</accession>
<dbReference type="GO" id="GO:0006402">
    <property type="term" value="P:mRNA catabolic process"/>
    <property type="evidence" value="ECO:0007669"/>
    <property type="project" value="InterPro"/>
</dbReference>
<dbReference type="InterPro" id="IPR005123">
    <property type="entry name" value="Oxoglu/Fe-dep_dioxygenase_dom"/>
</dbReference>
<feature type="compositionally biased region" description="Basic and acidic residues" evidence="3">
    <location>
        <begin position="630"/>
        <end position="656"/>
    </location>
</feature>
<sequence>MEGLELFAGSSPAERALAAKLQQVQGELAEYKEEQRYIEARVSAQAHILRLLEGEPDPGMCSGCYLKLKRRVRALEAEHLSSAALAAPAPEDKPERVVQAEGLETGSVEGKQETGVEEERAARPVRTARRLPRQVEGERVNEGLAALTRIMVAPLQREHSAADSVAAVIDSTRLAAAAHGKVPSNDDGAAACAEGDQEESQGEVEVSSHSPSKGRIAVPLGGDTSAETFKPAPQAEEPVGGFQEDSGDCSVNGGLKEGGSEGPGQSARGQSPFDKSDYKSVVEDDLSSEEGSTARAGGEPVETAKVLVGRSLNRVLNLSTKSTGSSASSIVGPPPEMEKGMDSRGASSEGAAESEWKDAIEDEDDLEDDGDSRAPIVSPVLVRKEGEGVAAARDNKEEEKEHESKAGSEATEGIASALGGEAVGALEANETGEAWGGGNRGDQLDKGGEEGPADAGGTGDSGNKEESARVAEASREVADVAVEGGRKISGGGVDGRADVKVEGAGGAGAGVDEKGAESSGFEVDQDETELSSGQPAKQPEISYSESTADVDDINVDEVATEEPPREGGEVFKPGDEEVDGENDGAPQSAGSEVTKSVKGNPVKVRPRVAPTFTLFAALKDAAKTTQEGQSMHEAKQERMERLLRQKAEREAAKQELARQTASRKPALAEAGRGDLQPKLEKGKENQNPRGALEAVTSASGESGERDGAGPEAVPEAAGGGSQGTAAAPVKSFSQALASSSETAEPGAPAAGAPKVVLTQDQRKAKMKSTRDFVYMERDRSGRMVNILQGLELHENVLNADEQAKLVKRIYTLQEEGQAGKLMPRTYTQPRKWMRGKGRVTIQFGCCYNYAIDKTGNPPGIVRDEEVDPIPPIIQSIIKRMINWGVVPESCRPDSCIVNIYDEGDCIPPHIDHHDFLRPFCTLSLLSEANIVFGTKLEPVGEGEFAGPVRISLPVGSVLILNGNGADVAKHCIPGVPAKRISITLRKMDPGKAPYHLTQTAIHTPLPGAPLQPPPQSERGSSADSWRRAPEAQATHTRFASPAPDEKQTEDVQEAWPELGGEKKAAEDGSVPEVAAPVLKGAWGKRQEEKVETGGPKASPVTGADSDTMETASAVEQLQEKEPAPVTEPVEPSVEKVVSGEGDSKSEPNPEEKTRLEVKAPDVKPRASELGLATGPWSKVLASTLRAAAPPFEVPPKRLASPVLDAPIKKMVPYEKGASHKASFDSPPRSRGVSRPSSTSLTSSPTKKWAASTETPVAAASDLAMAVQKMVGGEGGQAVPRAEGAPRQESAPPEAVRGRAPAPSDALLRQGLGISAAAPEFAPSRKEGGVRPRSGDLETKQTGRAATAESLVDESASWADIEVDTGSPRRGGWQPAPRGASADRFDRPLERPLHMEALFERREVERRLRDPEFERALVSQYLRQNPAALEAQLAANRGPLLDPRLADRTGRVGVDGYLRERGGGLDRWGHDDRGLEQDAFRAADRRRALAAQDDIMYSRRGTGSDRREGGPVYRENGFGRQGFERNQRGERQVTHPKAEALREAGGW</sequence>
<gene>
    <name evidence="5" type="ORF">KFL_008990050</name>
</gene>
<feature type="compositionally biased region" description="Basic and acidic residues" evidence="3">
    <location>
        <begin position="382"/>
        <end position="406"/>
    </location>
</feature>
<evidence type="ECO:0000256" key="1">
    <source>
        <dbReference type="ARBA" id="ARBA00007879"/>
    </source>
</evidence>
<dbReference type="InterPro" id="IPR027450">
    <property type="entry name" value="AlkB-like"/>
</dbReference>
<dbReference type="Pfam" id="PF13532">
    <property type="entry name" value="2OG-FeII_Oxy_2"/>
    <property type="match status" value="1"/>
</dbReference>
<feature type="compositionally biased region" description="Acidic residues" evidence="3">
    <location>
        <begin position="548"/>
        <end position="560"/>
    </location>
</feature>
<feature type="compositionally biased region" description="Polar residues" evidence="3">
    <location>
        <begin position="530"/>
        <end position="547"/>
    </location>
</feature>
<evidence type="ECO:0000256" key="2">
    <source>
        <dbReference type="SAM" id="Coils"/>
    </source>
</evidence>
<dbReference type="Proteomes" id="UP000054558">
    <property type="component" value="Unassembled WGS sequence"/>
</dbReference>
<reference evidence="5 6" key="1">
    <citation type="journal article" date="2014" name="Nat. Commun.">
        <title>Klebsormidium flaccidum genome reveals primary factors for plant terrestrial adaptation.</title>
        <authorList>
            <person name="Hori K."/>
            <person name="Maruyama F."/>
            <person name="Fujisawa T."/>
            <person name="Togashi T."/>
            <person name="Yamamoto N."/>
            <person name="Seo M."/>
            <person name="Sato S."/>
            <person name="Yamada T."/>
            <person name="Mori H."/>
            <person name="Tajima N."/>
            <person name="Moriyama T."/>
            <person name="Ikeuchi M."/>
            <person name="Watanabe M."/>
            <person name="Wada H."/>
            <person name="Kobayashi K."/>
            <person name="Saito M."/>
            <person name="Masuda T."/>
            <person name="Sasaki-Sekimoto Y."/>
            <person name="Mashiguchi K."/>
            <person name="Awai K."/>
            <person name="Shimojima M."/>
            <person name="Masuda S."/>
            <person name="Iwai M."/>
            <person name="Nobusawa T."/>
            <person name="Narise T."/>
            <person name="Kondo S."/>
            <person name="Saito H."/>
            <person name="Sato R."/>
            <person name="Murakawa M."/>
            <person name="Ihara Y."/>
            <person name="Oshima-Yamada Y."/>
            <person name="Ohtaka K."/>
            <person name="Satoh M."/>
            <person name="Sonobe K."/>
            <person name="Ishii M."/>
            <person name="Ohtani R."/>
            <person name="Kanamori-Sato M."/>
            <person name="Honoki R."/>
            <person name="Miyazaki D."/>
            <person name="Mochizuki H."/>
            <person name="Umetsu J."/>
            <person name="Higashi K."/>
            <person name="Shibata D."/>
            <person name="Kamiya Y."/>
            <person name="Sato N."/>
            <person name="Nakamura Y."/>
            <person name="Tabata S."/>
            <person name="Ida S."/>
            <person name="Kurokawa K."/>
            <person name="Ohta H."/>
        </authorList>
    </citation>
    <scope>NUCLEOTIDE SEQUENCE [LARGE SCALE GENOMIC DNA]</scope>
    <source>
        <strain evidence="5 6">NIES-2285</strain>
    </source>
</reference>
<feature type="region of interest" description="Disordered" evidence="3">
    <location>
        <begin position="315"/>
        <end position="604"/>
    </location>
</feature>
<dbReference type="GO" id="GO:0003729">
    <property type="term" value="F:mRNA binding"/>
    <property type="evidence" value="ECO:0007669"/>
    <property type="project" value="InterPro"/>
</dbReference>
<feature type="compositionally biased region" description="Low complexity" evidence="3">
    <location>
        <begin position="415"/>
        <end position="429"/>
    </location>
</feature>
<feature type="compositionally biased region" description="Basic and acidic residues" evidence="3">
    <location>
        <begin position="562"/>
        <end position="575"/>
    </location>
</feature>
<feature type="compositionally biased region" description="Basic and acidic residues" evidence="3">
    <location>
        <begin position="1141"/>
        <end position="1166"/>
    </location>
</feature>
<dbReference type="PROSITE" id="PS51471">
    <property type="entry name" value="FE2OG_OXY"/>
    <property type="match status" value="1"/>
</dbReference>
<dbReference type="OrthoDB" id="271595at2759"/>
<feature type="region of interest" description="Disordered" evidence="3">
    <location>
        <begin position="1497"/>
        <end position="1546"/>
    </location>
</feature>
<protein>
    <submittedName>
        <fullName evidence="5">2-oxoglutarate (2OG) and Fe(II)-dependent oxygenase superfamily protein</fullName>
    </submittedName>
</protein>
<comment type="similarity">
    <text evidence="1">Belongs to the alkB family.</text>
</comment>
<feature type="compositionally biased region" description="Low complexity" evidence="3">
    <location>
        <begin position="319"/>
        <end position="329"/>
    </location>
</feature>
<feature type="domain" description="Fe2OG dioxygenase" evidence="4">
    <location>
        <begin position="891"/>
        <end position="988"/>
    </location>
</feature>
<feature type="region of interest" description="Disordered" evidence="3">
    <location>
        <begin position="179"/>
        <end position="302"/>
    </location>
</feature>
<dbReference type="PANTHER" id="PTHR31447">
    <property type="entry name" value="HYDROXYPROLINE-RICH GLYCOPROTEIN FAMILY PROTEIN-RELATED"/>
    <property type="match status" value="1"/>
</dbReference>
<feature type="region of interest" description="Disordered" evidence="3">
    <location>
        <begin position="103"/>
        <end position="125"/>
    </location>
</feature>
<dbReference type="InterPro" id="IPR037151">
    <property type="entry name" value="AlkB-like_sf"/>
</dbReference>
<feature type="region of interest" description="Disordered" evidence="3">
    <location>
        <begin position="622"/>
        <end position="763"/>
    </location>
</feature>
<evidence type="ECO:0000259" key="4">
    <source>
        <dbReference type="PROSITE" id="PS51471"/>
    </source>
</evidence>
<feature type="coiled-coil region" evidence="2">
    <location>
        <begin position="14"/>
        <end position="41"/>
    </location>
</feature>
<dbReference type="PANTHER" id="PTHR31447:SF23">
    <property type="entry name" value="2-OXOGLUTARATE AND FE(II)-DEPENDENT OXYGENASE SUPERFAMILY PROTEIN"/>
    <property type="match status" value="1"/>
</dbReference>